<proteinExistence type="predicted"/>
<name>A0AAN8FQI3_TRICO</name>
<keyword evidence="3" id="KW-1185">Reference proteome</keyword>
<evidence type="ECO:0000313" key="3">
    <source>
        <dbReference type="Proteomes" id="UP001331761"/>
    </source>
</evidence>
<feature type="chain" id="PRO_5043017853" description="DUF148 domain-containing protein" evidence="1">
    <location>
        <begin position="16"/>
        <end position="164"/>
    </location>
</feature>
<accession>A0AAN8FQI3</accession>
<organism evidence="2 3">
    <name type="scientific">Trichostrongylus colubriformis</name>
    <name type="common">Black scour worm</name>
    <dbReference type="NCBI Taxonomy" id="6319"/>
    <lineage>
        <taxon>Eukaryota</taxon>
        <taxon>Metazoa</taxon>
        <taxon>Ecdysozoa</taxon>
        <taxon>Nematoda</taxon>
        <taxon>Chromadorea</taxon>
        <taxon>Rhabditida</taxon>
        <taxon>Rhabditina</taxon>
        <taxon>Rhabditomorpha</taxon>
        <taxon>Strongyloidea</taxon>
        <taxon>Trichostrongylidae</taxon>
        <taxon>Trichostrongylus</taxon>
    </lineage>
</organism>
<feature type="signal peptide" evidence="1">
    <location>
        <begin position="1"/>
        <end position="15"/>
    </location>
</feature>
<dbReference type="Proteomes" id="UP001331761">
    <property type="component" value="Unassembled WGS sequence"/>
</dbReference>
<sequence length="164" mass="18500">MLLLLIGLFVAGSHAITEEDIVVQYINVSMELVAAMNGTGADEAELHELAKDIVYHGENQREILKLYNTYMKDKNDTIKEAFTNNYANEKYIESVLEQEVPKTGSAQDLIAAVEEEVAKDIGEKKAKEVVELGIKQLRLLDKHHVGWLEKASKLFFSLIKHDEN</sequence>
<dbReference type="AlphaFoldDB" id="A0AAN8FQI3"/>
<dbReference type="EMBL" id="WIXE01006284">
    <property type="protein sequence ID" value="KAK5981429.1"/>
    <property type="molecule type" value="Genomic_DNA"/>
</dbReference>
<gene>
    <name evidence="2" type="ORF">GCK32_005560</name>
</gene>
<keyword evidence="1" id="KW-0732">Signal</keyword>
<evidence type="ECO:0000313" key="2">
    <source>
        <dbReference type="EMBL" id="KAK5981429.1"/>
    </source>
</evidence>
<reference evidence="2 3" key="1">
    <citation type="submission" date="2019-10" db="EMBL/GenBank/DDBJ databases">
        <title>Assembly and Annotation for the nematode Trichostrongylus colubriformis.</title>
        <authorList>
            <person name="Martin J."/>
        </authorList>
    </citation>
    <scope>NUCLEOTIDE SEQUENCE [LARGE SCALE GENOMIC DNA]</scope>
    <source>
        <strain evidence="2">G859</strain>
        <tissue evidence="2">Whole worm</tissue>
    </source>
</reference>
<evidence type="ECO:0008006" key="4">
    <source>
        <dbReference type="Google" id="ProtNLM"/>
    </source>
</evidence>
<protein>
    <recommendedName>
        <fullName evidence="4">DUF148 domain-containing protein</fullName>
    </recommendedName>
</protein>
<comment type="caution">
    <text evidence="2">The sequence shown here is derived from an EMBL/GenBank/DDBJ whole genome shotgun (WGS) entry which is preliminary data.</text>
</comment>
<evidence type="ECO:0000256" key="1">
    <source>
        <dbReference type="SAM" id="SignalP"/>
    </source>
</evidence>